<dbReference type="Pfam" id="PF23357">
    <property type="entry name" value="DUF7088"/>
    <property type="match status" value="1"/>
</dbReference>
<feature type="compositionally biased region" description="Acidic residues" evidence="1">
    <location>
        <begin position="341"/>
        <end position="363"/>
    </location>
</feature>
<dbReference type="InterPro" id="IPR055396">
    <property type="entry name" value="DUF7088"/>
</dbReference>
<reference evidence="5" key="2">
    <citation type="submission" date="2021-04" db="EMBL/GenBank/DDBJ databases">
        <authorList>
            <person name="Gilroy R."/>
        </authorList>
    </citation>
    <scope>NUCLEOTIDE SEQUENCE</scope>
    <source>
        <strain evidence="5">CHK179-28034</strain>
    </source>
</reference>
<name>A0A9D2ENS8_9FIRM</name>
<feature type="transmembrane region" description="Helical" evidence="2">
    <location>
        <begin position="475"/>
        <end position="497"/>
    </location>
</feature>
<evidence type="ECO:0000256" key="2">
    <source>
        <dbReference type="SAM" id="Phobius"/>
    </source>
</evidence>
<keyword evidence="2" id="KW-1133">Transmembrane helix</keyword>
<protein>
    <submittedName>
        <fullName evidence="5">GldG family protein</fullName>
    </submittedName>
</protein>
<evidence type="ECO:0000259" key="3">
    <source>
        <dbReference type="Pfam" id="PF09822"/>
    </source>
</evidence>
<evidence type="ECO:0000313" key="5">
    <source>
        <dbReference type="EMBL" id="HIZ40770.1"/>
    </source>
</evidence>
<proteinExistence type="predicted"/>
<accession>A0A9D2ENS8</accession>
<feature type="domain" description="ABC-type uncharacterised transport system" evidence="3">
    <location>
        <begin position="191"/>
        <end position="303"/>
    </location>
</feature>
<feature type="domain" description="DUF7088" evidence="4">
    <location>
        <begin position="62"/>
        <end position="130"/>
    </location>
</feature>
<dbReference type="AlphaFoldDB" id="A0A9D2ENS8"/>
<feature type="region of interest" description="Disordered" evidence="1">
    <location>
        <begin position="341"/>
        <end position="366"/>
    </location>
</feature>
<gene>
    <name evidence="5" type="ORF">H9968_12795</name>
</gene>
<dbReference type="EMBL" id="DXBR01000115">
    <property type="protein sequence ID" value="HIZ40770.1"/>
    <property type="molecule type" value="Genomic_DNA"/>
</dbReference>
<evidence type="ECO:0000313" key="6">
    <source>
        <dbReference type="Proteomes" id="UP000824049"/>
    </source>
</evidence>
<evidence type="ECO:0000256" key="1">
    <source>
        <dbReference type="SAM" id="MobiDB-lite"/>
    </source>
</evidence>
<keyword evidence="2" id="KW-0472">Membrane</keyword>
<dbReference type="Proteomes" id="UP000824049">
    <property type="component" value="Unassembled WGS sequence"/>
</dbReference>
<reference evidence="5" key="1">
    <citation type="journal article" date="2021" name="PeerJ">
        <title>Extensive microbial diversity within the chicken gut microbiome revealed by metagenomics and culture.</title>
        <authorList>
            <person name="Gilroy R."/>
            <person name="Ravi A."/>
            <person name="Getino M."/>
            <person name="Pursley I."/>
            <person name="Horton D.L."/>
            <person name="Alikhan N.F."/>
            <person name="Baker D."/>
            <person name="Gharbi K."/>
            <person name="Hall N."/>
            <person name="Watson M."/>
            <person name="Adriaenssens E.M."/>
            <person name="Foster-Nyarko E."/>
            <person name="Jarju S."/>
            <person name="Secka A."/>
            <person name="Antonio M."/>
            <person name="Oren A."/>
            <person name="Chaudhuri R.R."/>
            <person name="La Ragione R."/>
            <person name="Hildebrand F."/>
            <person name="Pallen M.J."/>
        </authorList>
    </citation>
    <scope>NUCLEOTIDE SEQUENCE</scope>
    <source>
        <strain evidence="5">CHK179-28034</strain>
    </source>
</reference>
<sequence>MNKKFWKKEKKGKLFSGRQIFKNRHFKKGLFSAVAVVLVLIIAVGANALITWKDFSIDVTSNQIYSLSDQTKSIVKALDQEVTFYVINSESDVNGAYKKIFNEYKKLSSNIKIEYRDPELYPNFTQDYVEDTEEVSNDSVIVVCGDKNRYISSDDFITYSYDSGYSYSASELQVEKLLTEAINYVISDETPVVYTLSGHSEQDLSSDVISSFEGDNYAVETLNLLSAGSVPEDCEILLINGAQTDITEDEKNQIKTYMDNGGKMYVFLDASVEDLPQLYSLLEEYNIGVEPGVVVETDANMYTQYPIYLLPEIQDSDVTEAQYDSNIYILAPSAKGLTDLSADDAEEETSEDTSEETSEETSEDTTYTVTSLLTTSDGAYSKVDTNSSTIEKEEGDIDGPFSIAMAVSDDNGGRLIVTGCSNMLETSIDYAVGGANTDFVLNGVNYLSQQESKISIRAKDLSTDTAIVPAFSQKVTLVGCVFVLPLLLLAAGIVMAVRRRRL</sequence>
<evidence type="ECO:0000259" key="4">
    <source>
        <dbReference type="Pfam" id="PF23357"/>
    </source>
</evidence>
<dbReference type="Pfam" id="PF09822">
    <property type="entry name" value="ABC_transp_aux"/>
    <property type="match status" value="1"/>
</dbReference>
<keyword evidence="2" id="KW-0812">Transmembrane</keyword>
<organism evidence="5 6">
    <name type="scientific">Candidatus Anaerobutyricum stercoris</name>
    <dbReference type="NCBI Taxonomy" id="2838457"/>
    <lineage>
        <taxon>Bacteria</taxon>
        <taxon>Bacillati</taxon>
        <taxon>Bacillota</taxon>
        <taxon>Clostridia</taxon>
        <taxon>Lachnospirales</taxon>
        <taxon>Lachnospiraceae</taxon>
        <taxon>Anaerobutyricum</taxon>
    </lineage>
</organism>
<dbReference type="InterPro" id="IPR019196">
    <property type="entry name" value="ABC_transp_unknown"/>
</dbReference>
<comment type="caution">
    <text evidence="5">The sequence shown here is derived from an EMBL/GenBank/DDBJ whole genome shotgun (WGS) entry which is preliminary data.</text>
</comment>